<dbReference type="EMBL" id="CM017646">
    <property type="protein sequence ID" value="TYJ12037.1"/>
    <property type="molecule type" value="Genomic_DNA"/>
</dbReference>
<evidence type="ECO:0000313" key="2">
    <source>
        <dbReference type="EMBL" id="TYJ12037.1"/>
    </source>
</evidence>
<sequence>MFIHRRLFASIFIVYCLTTFTNGATVPDDEVEALRSISRTLGKTDWNFDIDLCSRCNSWLDQPTRYYANSVTCDCSFNNNTTCHVIHISVHELYMDLLRCLKFIRNE</sequence>
<organism evidence="2 3">
    <name type="scientific">Gossypium mustelinum</name>
    <name type="common">Cotton</name>
    <name type="synonym">Gossypium caicoense</name>
    <dbReference type="NCBI Taxonomy" id="34275"/>
    <lineage>
        <taxon>Eukaryota</taxon>
        <taxon>Viridiplantae</taxon>
        <taxon>Streptophyta</taxon>
        <taxon>Embryophyta</taxon>
        <taxon>Tracheophyta</taxon>
        <taxon>Spermatophyta</taxon>
        <taxon>Magnoliopsida</taxon>
        <taxon>eudicotyledons</taxon>
        <taxon>Gunneridae</taxon>
        <taxon>Pentapetalae</taxon>
        <taxon>rosids</taxon>
        <taxon>malvids</taxon>
        <taxon>Malvales</taxon>
        <taxon>Malvaceae</taxon>
        <taxon>Malvoideae</taxon>
        <taxon>Gossypium</taxon>
    </lineage>
</organism>
<name>A0A5D2XDD3_GOSMU</name>
<evidence type="ECO:0000256" key="1">
    <source>
        <dbReference type="SAM" id="SignalP"/>
    </source>
</evidence>
<keyword evidence="3" id="KW-1185">Reference proteome</keyword>
<feature type="signal peptide" evidence="1">
    <location>
        <begin position="1"/>
        <end position="23"/>
    </location>
</feature>
<proteinExistence type="predicted"/>
<keyword evidence="1" id="KW-0732">Signal</keyword>
<dbReference type="AlphaFoldDB" id="A0A5D2XDD3"/>
<evidence type="ECO:0008006" key="4">
    <source>
        <dbReference type="Google" id="ProtNLM"/>
    </source>
</evidence>
<feature type="chain" id="PRO_5022923462" description="DC1 domain-containing protein" evidence="1">
    <location>
        <begin position="24"/>
        <end position="107"/>
    </location>
</feature>
<protein>
    <recommendedName>
        <fullName evidence="4">DC1 domain-containing protein</fullName>
    </recommendedName>
</protein>
<evidence type="ECO:0000313" key="3">
    <source>
        <dbReference type="Proteomes" id="UP000323597"/>
    </source>
</evidence>
<gene>
    <name evidence="2" type="ORF">E1A91_A11G320700v1</name>
</gene>
<reference evidence="2 3" key="1">
    <citation type="submission" date="2019-07" db="EMBL/GenBank/DDBJ databases">
        <title>WGS assembly of Gossypium mustelinum.</title>
        <authorList>
            <person name="Chen Z.J."/>
            <person name="Sreedasyam A."/>
            <person name="Ando A."/>
            <person name="Song Q."/>
            <person name="De L."/>
            <person name="Hulse-Kemp A."/>
            <person name="Ding M."/>
            <person name="Ye W."/>
            <person name="Kirkbride R."/>
            <person name="Jenkins J."/>
            <person name="Plott C."/>
            <person name="Lovell J."/>
            <person name="Lin Y.-M."/>
            <person name="Vaughn R."/>
            <person name="Liu B."/>
            <person name="Li W."/>
            <person name="Simpson S."/>
            <person name="Scheffler B."/>
            <person name="Saski C."/>
            <person name="Grover C."/>
            <person name="Hu G."/>
            <person name="Conover J."/>
            <person name="Carlson J."/>
            <person name="Shu S."/>
            <person name="Boston L."/>
            <person name="Williams M."/>
            <person name="Peterson D."/>
            <person name="Mcgee K."/>
            <person name="Jones D."/>
            <person name="Wendel J."/>
            <person name="Stelly D."/>
            <person name="Grimwood J."/>
            <person name="Schmutz J."/>
        </authorList>
    </citation>
    <scope>NUCLEOTIDE SEQUENCE [LARGE SCALE GENOMIC DNA]</scope>
    <source>
        <strain evidence="2">1408120.09</strain>
    </source>
</reference>
<accession>A0A5D2XDD3</accession>
<dbReference type="Proteomes" id="UP000323597">
    <property type="component" value="Chromosome A11"/>
</dbReference>